<feature type="transmembrane region" description="Helical" evidence="13">
    <location>
        <begin position="58"/>
        <end position="77"/>
    </location>
</feature>
<evidence type="ECO:0000313" key="15">
    <source>
        <dbReference type="EMBL" id="ADL55613.1"/>
    </source>
</evidence>
<dbReference type="HOGENOM" id="CLU_086979_0_0_4"/>
<dbReference type="GO" id="GO:0008237">
    <property type="term" value="F:metallopeptidase activity"/>
    <property type="evidence" value="ECO:0007669"/>
    <property type="project" value="UniProtKB-KW"/>
</dbReference>
<feature type="domain" description="Peptidase M50" evidence="14">
    <location>
        <begin position="140"/>
        <end position="191"/>
    </location>
</feature>
<protein>
    <submittedName>
        <fullName evidence="15">Peptidase M50</fullName>
    </submittedName>
</protein>
<sequence length="216" mass="23717">MMQIDQLVQTITLAAIPILFAITLHEAAHGYAARHFGDNTAYLQGRISLNPLRHIDPVGTVLLPLLTLVLGGVLFGWAKPVPVNFGGLRHPKKDMLWVALAGPLSNLVMALGWALLFKFSAAFPENYFAEPLMGMAGIGIKINVVLLVLNLLPLPPLDGGRVAVSLLPHREAYQLSRIEPYGMFILIFMAMTPVLSWVLFPLVKFVENLLFIMVGI</sequence>
<organism evidence="15 16">
    <name type="scientific">Gallionella capsiferriformans (strain ES-2)</name>
    <name type="common">Gallionella ferruginea capsiferriformans (strain ES-2)</name>
    <dbReference type="NCBI Taxonomy" id="395494"/>
    <lineage>
        <taxon>Bacteria</taxon>
        <taxon>Pseudomonadati</taxon>
        <taxon>Pseudomonadota</taxon>
        <taxon>Betaproteobacteria</taxon>
        <taxon>Nitrosomonadales</taxon>
        <taxon>Gallionellaceae</taxon>
        <taxon>Gallionella</taxon>
    </lineage>
</organism>
<keyword evidence="4" id="KW-1003">Cell membrane</keyword>
<evidence type="ECO:0000313" key="16">
    <source>
        <dbReference type="Proteomes" id="UP000001235"/>
    </source>
</evidence>
<evidence type="ECO:0000256" key="10">
    <source>
        <dbReference type="ARBA" id="ARBA00022989"/>
    </source>
</evidence>
<evidence type="ECO:0000256" key="7">
    <source>
        <dbReference type="ARBA" id="ARBA00022723"/>
    </source>
</evidence>
<evidence type="ECO:0000256" key="6">
    <source>
        <dbReference type="ARBA" id="ARBA00022692"/>
    </source>
</evidence>
<keyword evidence="5" id="KW-0645">Protease</keyword>
<dbReference type="PANTHER" id="PTHR35864">
    <property type="entry name" value="ZINC METALLOPROTEASE MJ0611-RELATED"/>
    <property type="match status" value="1"/>
</dbReference>
<evidence type="ECO:0000256" key="9">
    <source>
        <dbReference type="ARBA" id="ARBA00022833"/>
    </source>
</evidence>
<dbReference type="AlphaFoldDB" id="D9SGG6"/>
<comment type="subcellular location">
    <subcellularLocation>
        <location evidence="2">Cell membrane</location>
        <topology evidence="2">Multi-pass membrane protein</topology>
    </subcellularLocation>
</comment>
<keyword evidence="9" id="KW-0862">Zinc</keyword>
<keyword evidence="10 13" id="KW-1133">Transmembrane helix</keyword>
<keyword evidence="6 13" id="KW-0812">Transmembrane</keyword>
<evidence type="ECO:0000256" key="12">
    <source>
        <dbReference type="ARBA" id="ARBA00023136"/>
    </source>
</evidence>
<feature type="transmembrane region" description="Helical" evidence="13">
    <location>
        <begin position="181"/>
        <end position="203"/>
    </location>
</feature>
<feature type="transmembrane region" description="Helical" evidence="13">
    <location>
        <begin position="132"/>
        <end position="152"/>
    </location>
</feature>
<dbReference type="STRING" id="395494.Galf_1595"/>
<evidence type="ECO:0000256" key="4">
    <source>
        <dbReference type="ARBA" id="ARBA00022475"/>
    </source>
</evidence>
<comment type="cofactor">
    <cofactor evidence="1">
        <name>Zn(2+)</name>
        <dbReference type="ChEBI" id="CHEBI:29105"/>
    </cofactor>
</comment>
<comment type="similarity">
    <text evidence="3">Belongs to the peptidase M50B family.</text>
</comment>
<dbReference type="RefSeq" id="WP_013293552.1">
    <property type="nucleotide sequence ID" value="NC_014394.1"/>
</dbReference>
<dbReference type="InterPro" id="IPR052348">
    <property type="entry name" value="Metallopeptidase_M50B"/>
</dbReference>
<gene>
    <name evidence="15" type="ordered locus">Galf_1595</name>
</gene>
<keyword evidence="11" id="KW-0482">Metalloprotease</keyword>
<feature type="transmembrane region" description="Helical" evidence="13">
    <location>
        <begin position="97"/>
        <end position="120"/>
    </location>
</feature>
<dbReference type="GO" id="GO:0006508">
    <property type="term" value="P:proteolysis"/>
    <property type="evidence" value="ECO:0007669"/>
    <property type="project" value="UniProtKB-KW"/>
</dbReference>
<evidence type="ECO:0000259" key="14">
    <source>
        <dbReference type="Pfam" id="PF02163"/>
    </source>
</evidence>
<evidence type="ECO:0000256" key="5">
    <source>
        <dbReference type="ARBA" id="ARBA00022670"/>
    </source>
</evidence>
<dbReference type="eggNOG" id="COG1994">
    <property type="taxonomic scope" value="Bacteria"/>
</dbReference>
<dbReference type="CDD" id="cd06158">
    <property type="entry name" value="S2P-M50_like_1"/>
    <property type="match status" value="1"/>
</dbReference>
<evidence type="ECO:0000256" key="8">
    <source>
        <dbReference type="ARBA" id="ARBA00022801"/>
    </source>
</evidence>
<keyword evidence="7" id="KW-0479">Metal-binding</keyword>
<dbReference type="KEGG" id="gca:Galf_1595"/>
<proteinExistence type="inferred from homology"/>
<dbReference type="InterPro" id="IPR044537">
    <property type="entry name" value="Rip2-like"/>
</dbReference>
<keyword evidence="12 13" id="KW-0472">Membrane</keyword>
<keyword evidence="8" id="KW-0378">Hydrolase</keyword>
<dbReference type="GO" id="GO:0005886">
    <property type="term" value="C:plasma membrane"/>
    <property type="evidence" value="ECO:0007669"/>
    <property type="project" value="UniProtKB-SubCell"/>
</dbReference>
<dbReference type="GO" id="GO:0046872">
    <property type="term" value="F:metal ion binding"/>
    <property type="evidence" value="ECO:0007669"/>
    <property type="project" value="UniProtKB-KW"/>
</dbReference>
<dbReference type="PANTHER" id="PTHR35864:SF1">
    <property type="entry name" value="ZINC METALLOPROTEASE YWHC-RELATED"/>
    <property type="match status" value="1"/>
</dbReference>
<evidence type="ECO:0000256" key="11">
    <source>
        <dbReference type="ARBA" id="ARBA00023049"/>
    </source>
</evidence>
<accession>D9SGG6</accession>
<dbReference type="Pfam" id="PF02163">
    <property type="entry name" value="Peptidase_M50"/>
    <property type="match status" value="1"/>
</dbReference>
<dbReference type="InterPro" id="IPR008915">
    <property type="entry name" value="Peptidase_M50"/>
</dbReference>
<feature type="transmembrane region" description="Helical" evidence="13">
    <location>
        <begin position="6"/>
        <end position="24"/>
    </location>
</feature>
<name>D9SGG6_GALCS</name>
<dbReference type="Proteomes" id="UP000001235">
    <property type="component" value="Chromosome"/>
</dbReference>
<evidence type="ECO:0000256" key="13">
    <source>
        <dbReference type="SAM" id="Phobius"/>
    </source>
</evidence>
<evidence type="ECO:0000256" key="1">
    <source>
        <dbReference type="ARBA" id="ARBA00001947"/>
    </source>
</evidence>
<dbReference type="EMBL" id="CP002159">
    <property type="protein sequence ID" value="ADL55613.1"/>
    <property type="molecule type" value="Genomic_DNA"/>
</dbReference>
<reference evidence="15 16" key="1">
    <citation type="submission" date="2010-08" db="EMBL/GenBank/DDBJ databases">
        <title>Complete sequence of Gallionella capsiferriformans ES-2.</title>
        <authorList>
            <consortium name="US DOE Joint Genome Institute"/>
            <person name="Lucas S."/>
            <person name="Copeland A."/>
            <person name="Lapidus A."/>
            <person name="Cheng J.-F."/>
            <person name="Bruce D."/>
            <person name="Goodwin L."/>
            <person name="Pitluck S."/>
            <person name="Chertkov O."/>
            <person name="Davenport K.W."/>
            <person name="Detter J.C."/>
            <person name="Han C."/>
            <person name="Tapia R."/>
            <person name="Land M."/>
            <person name="Hauser L."/>
            <person name="Chang Y.-J."/>
            <person name="Jeffries C."/>
            <person name="Kyrpides N."/>
            <person name="Ivanova N."/>
            <person name="Mikhailova N."/>
            <person name="Shelobolina E.S."/>
            <person name="Picardal F."/>
            <person name="Roden E."/>
            <person name="Emerson D."/>
            <person name="Woyke T."/>
        </authorList>
    </citation>
    <scope>NUCLEOTIDE SEQUENCE [LARGE SCALE GENOMIC DNA]</scope>
    <source>
        <strain evidence="15 16">ES-2</strain>
    </source>
</reference>
<evidence type="ECO:0000256" key="2">
    <source>
        <dbReference type="ARBA" id="ARBA00004651"/>
    </source>
</evidence>
<evidence type="ECO:0000256" key="3">
    <source>
        <dbReference type="ARBA" id="ARBA00007931"/>
    </source>
</evidence>
<keyword evidence="16" id="KW-1185">Reference proteome</keyword>